<reference evidence="2" key="1">
    <citation type="journal article" date="2022" name="Int. J. Mol. Sci.">
        <title>Draft Genome of Tanacetum Coccineum: Genomic Comparison of Closely Related Tanacetum-Family Plants.</title>
        <authorList>
            <person name="Yamashiro T."/>
            <person name="Shiraishi A."/>
            <person name="Nakayama K."/>
            <person name="Satake H."/>
        </authorList>
    </citation>
    <scope>NUCLEOTIDE SEQUENCE</scope>
</reference>
<sequence>DLLLLHWPDLELHLSGDEFFRPELAFEVGVTRRVASSDDEGLGAQEDASKQGRSRIEAIDKDAEVTLVETHMRNDETNDNLMFDIGVFDGDEIVVEAEEPSAKPKEKDVVQESRENVSTATTMKSKDKGKEIMNEPEKPLMKKDQMALDEEIAREIEAEGASRSGKISKERAHKRS</sequence>
<evidence type="ECO:0000313" key="2">
    <source>
        <dbReference type="EMBL" id="GJT54273.1"/>
    </source>
</evidence>
<evidence type="ECO:0000313" key="3">
    <source>
        <dbReference type="Proteomes" id="UP001151760"/>
    </source>
</evidence>
<reference evidence="2" key="2">
    <citation type="submission" date="2022-01" db="EMBL/GenBank/DDBJ databases">
        <authorList>
            <person name="Yamashiro T."/>
            <person name="Shiraishi A."/>
            <person name="Satake H."/>
            <person name="Nakayama K."/>
        </authorList>
    </citation>
    <scope>NUCLEOTIDE SEQUENCE</scope>
</reference>
<feature type="region of interest" description="Disordered" evidence="1">
    <location>
        <begin position="98"/>
        <end position="144"/>
    </location>
</feature>
<feature type="compositionally biased region" description="Basic and acidic residues" evidence="1">
    <location>
        <begin position="124"/>
        <end position="144"/>
    </location>
</feature>
<organism evidence="2 3">
    <name type="scientific">Tanacetum coccineum</name>
    <dbReference type="NCBI Taxonomy" id="301880"/>
    <lineage>
        <taxon>Eukaryota</taxon>
        <taxon>Viridiplantae</taxon>
        <taxon>Streptophyta</taxon>
        <taxon>Embryophyta</taxon>
        <taxon>Tracheophyta</taxon>
        <taxon>Spermatophyta</taxon>
        <taxon>Magnoliopsida</taxon>
        <taxon>eudicotyledons</taxon>
        <taxon>Gunneridae</taxon>
        <taxon>Pentapetalae</taxon>
        <taxon>asterids</taxon>
        <taxon>campanulids</taxon>
        <taxon>Asterales</taxon>
        <taxon>Asteraceae</taxon>
        <taxon>Asteroideae</taxon>
        <taxon>Anthemideae</taxon>
        <taxon>Anthemidinae</taxon>
        <taxon>Tanacetum</taxon>
    </lineage>
</organism>
<feature type="non-terminal residue" evidence="2">
    <location>
        <position position="1"/>
    </location>
</feature>
<keyword evidence="3" id="KW-1185">Reference proteome</keyword>
<protein>
    <submittedName>
        <fullName evidence="2">Uncharacterized protein</fullName>
    </submittedName>
</protein>
<feature type="region of interest" description="Disordered" evidence="1">
    <location>
        <begin position="35"/>
        <end position="55"/>
    </location>
</feature>
<gene>
    <name evidence="2" type="ORF">Tco_0989327</name>
</gene>
<feature type="region of interest" description="Disordered" evidence="1">
    <location>
        <begin position="156"/>
        <end position="176"/>
    </location>
</feature>
<dbReference type="Proteomes" id="UP001151760">
    <property type="component" value="Unassembled WGS sequence"/>
</dbReference>
<dbReference type="EMBL" id="BQNB010016658">
    <property type="protein sequence ID" value="GJT54273.1"/>
    <property type="molecule type" value="Genomic_DNA"/>
</dbReference>
<feature type="compositionally biased region" description="Basic and acidic residues" evidence="1">
    <location>
        <begin position="100"/>
        <end position="115"/>
    </location>
</feature>
<name>A0ABQ5EU21_9ASTR</name>
<accession>A0ABQ5EU21</accession>
<proteinExistence type="predicted"/>
<comment type="caution">
    <text evidence="2">The sequence shown here is derived from an EMBL/GenBank/DDBJ whole genome shotgun (WGS) entry which is preliminary data.</text>
</comment>
<evidence type="ECO:0000256" key="1">
    <source>
        <dbReference type="SAM" id="MobiDB-lite"/>
    </source>
</evidence>